<dbReference type="PANTHER" id="PTHR42709:SF4">
    <property type="entry name" value="INNER MEMBRANE PROTEIN YQAA"/>
    <property type="match status" value="1"/>
</dbReference>
<dbReference type="OrthoDB" id="9814483at2"/>
<feature type="transmembrane region" description="Helical" evidence="1">
    <location>
        <begin position="89"/>
        <end position="112"/>
    </location>
</feature>
<evidence type="ECO:0000259" key="2">
    <source>
        <dbReference type="Pfam" id="PF09335"/>
    </source>
</evidence>
<evidence type="ECO:0000256" key="1">
    <source>
        <dbReference type="SAM" id="Phobius"/>
    </source>
</evidence>
<dbReference type="InterPro" id="IPR032816">
    <property type="entry name" value="VTT_dom"/>
</dbReference>
<comment type="caution">
    <text evidence="3">The sequence shown here is derived from an EMBL/GenBank/DDBJ whole genome shotgun (WGS) entry which is preliminary data.</text>
</comment>
<keyword evidence="4" id="KW-1185">Reference proteome</keyword>
<feature type="domain" description="VTT" evidence="2">
    <location>
        <begin position="36"/>
        <end position="130"/>
    </location>
</feature>
<dbReference type="RefSeq" id="WP_126481864.1">
    <property type="nucleotide sequence ID" value="NZ_RXNS01000004.1"/>
</dbReference>
<name>A0A3S0HU24_9GAMM</name>
<organism evidence="3 4">
    <name type="scientific">Halomonas nitroreducens</name>
    <dbReference type="NCBI Taxonomy" id="447425"/>
    <lineage>
        <taxon>Bacteria</taxon>
        <taxon>Pseudomonadati</taxon>
        <taxon>Pseudomonadota</taxon>
        <taxon>Gammaproteobacteria</taxon>
        <taxon>Oceanospirillales</taxon>
        <taxon>Halomonadaceae</taxon>
        <taxon>Halomonas</taxon>
    </lineage>
</organism>
<dbReference type="GO" id="GO:0005886">
    <property type="term" value="C:plasma membrane"/>
    <property type="evidence" value="ECO:0007669"/>
    <property type="project" value="UniProtKB-ARBA"/>
</dbReference>
<proteinExistence type="predicted"/>
<dbReference type="AlphaFoldDB" id="A0A3S0HU24"/>
<keyword evidence="1" id="KW-0812">Transmembrane</keyword>
<reference evidence="3 4" key="1">
    <citation type="submission" date="2018-12" db="EMBL/GenBank/DDBJ databases">
        <authorList>
            <person name="Yu L."/>
        </authorList>
    </citation>
    <scope>NUCLEOTIDE SEQUENCE [LARGE SCALE GENOMIC DNA]</scope>
    <source>
        <strain evidence="3 4">11S</strain>
    </source>
</reference>
<dbReference type="Proteomes" id="UP000267400">
    <property type="component" value="Unassembled WGS sequence"/>
</dbReference>
<protein>
    <submittedName>
        <fullName evidence="3">DedA family protein</fullName>
    </submittedName>
</protein>
<evidence type="ECO:0000313" key="4">
    <source>
        <dbReference type="Proteomes" id="UP000267400"/>
    </source>
</evidence>
<keyword evidence="1" id="KW-0472">Membrane</keyword>
<keyword evidence="1" id="KW-1133">Transmembrane helix</keyword>
<evidence type="ECO:0000313" key="3">
    <source>
        <dbReference type="EMBL" id="RTR05557.1"/>
    </source>
</evidence>
<dbReference type="PANTHER" id="PTHR42709">
    <property type="entry name" value="ALKALINE PHOSPHATASE LIKE PROTEIN"/>
    <property type="match status" value="1"/>
</dbReference>
<dbReference type="Pfam" id="PF09335">
    <property type="entry name" value="VTT_dom"/>
    <property type="match status" value="1"/>
</dbReference>
<accession>A0A3S0HU24</accession>
<feature type="transmembrane region" description="Helical" evidence="1">
    <location>
        <begin position="33"/>
        <end position="54"/>
    </location>
</feature>
<sequence length="144" mass="16057">MLSLFLVALASATLLPGGSEVWLARQWCQDPSWPGLWAVATAGNSLGSLINVALGRYARHFQARRWFPVSPGRLARGERWYRRYGEWSLLLAWAPVIGDPLTVLAGIFRLAWWRAAALIVVAKGGRYAIVLWLAETWLAPLCRA</sequence>
<gene>
    <name evidence="3" type="ORF">EKG36_05530</name>
</gene>
<dbReference type="EMBL" id="RXNS01000004">
    <property type="protein sequence ID" value="RTR05557.1"/>
    <property type="molecule type" value="Genomic_DNA"/>
</dbReference>
<dbReference type="InterPro" id="IPR051311">
    <property type="entry name" value="DedA_domain"/>
</dbReference>